<dbReference type="NCBIfam" id="TIGR00104">
    <property type="entry name" value="tRNA_TsaA"/>
    <property type="match status" value="1"/>
</dbReference>
<proteinExistence type="inferred from homology"/>
<name>A0ABU3R036_9GAMM</name>
<evidence type="ECO:0000256" key="2">
    <source>
        <dbReference type="ARBA" id="ARBA00033753"/>
    </source>
</evidence>
<evidence type="ECO:0000313" key="4">
    <source>
        <dbReference type="EMBL" id="MDU0113051.1"/>
    </source>
</evidence>
<evidence type="ECO:0000259" key="3">
    <source>
        <dbReference type="PROSITE" id="PS51668"/>
    </source>
</evidence>
<dbReference type="InterPro" id="IPR036414">
    <property type="entry name" value="YaeB_N_sf"/>
</dbReference>
<dbReference type="PROSITE" id="PS01318">
    <property type="entry name" value="TSAA_1"/>
    <property type="match status" value="1"/>
</dbReference>
<dbReference type="InterPro" id="IPR040372">
    <property type="entry name" value="YaeB-like"/>
</dbReference>
<dbReference type="Gene3D" id="2.40.30.70">
    <property type="entry name" value="YaeB-like"/>
    <property type="match status" value="1"/>
</dbReference>
<dbReference type="InterPro" id="IPR036413">
    <property type="entry name" value="YaeB-like_sf"/>
</dbReference>
<evidence type="ECO:0000313" key="5">
    <source>
        <dbReference type="Proteomes" id="UP001257914"/>
    </source>
</evidence>
<dbReference type="SUPFAM" id="SSF118196">
    <property type="entry name" value="YaeB-like"/>
    <property type="match status" value="1"/>
</dbReference>
<dbReference type="InterPro" id="IPR041369">
    <property type="entry name" value="TrmO_C"/>
</dbReference>
<dbReference type="PROSITE" id="PS51668">
    <property type="entry name" value="TSAA_2"/>
    <property type="match status" value="1"/>
</dbReference>
<dbReference type="Pfam" id="PF01980">
    <property type="entry name" value="TrmO_N"/>
    <property type="match status" value="1"/>
</dbReference>
<organism evidence="4 5">
    <name type="scientific">Psychrosphaera aquimarina</name>
    <dbReference type="NCBI Taxonomy" id="2044854"/>
    <lineage>
        <taxon>Bacteria</taxon>
        <taxon>Pseudomonadati</taxon>
        <taxon>Pseudomonadota</taxon>
        <taxon>Gammaproteobacteria</taxon>
        <taxon>Alteromonadales</taxon>
        <taxon>Pseudoalteromonadaceae</taxon>
        <taxon>Psychrosphaera</taxon>
    </lineage>
</organism>
<dbReference type="InterPro" id="IPR023370">
    <property type="entry name" value="TrmO-like_N"/>
</dbReference>
<gene>
    <name evidence="4" type="primary">tsaA</name>
    <name evidence="4" type="ORF">RT723_08585</name>
</gene>
<dbReference type="Pfam" id="PF18389">
    <property type="entry name" value="TrmO_C"/>
    <property type="match status" value="1"/>
</dbReference>
<accession>A0ABU3R036</accession>
<dbReference type="RefSeq" id="WP_315946665.1">
    <property type="nucleotide sequence ID" value="NZ_JAWCUA010000007.1"/>
</dbReference>
<dbReference type="Proteomes" id="UP001257914">
    <property type="component" value="Unassembled WGS sequence"/>
</dbReference>
<dbReference type="CDD" id="cd09281">
    <property type="entry name" value="UPF0066"/>
    <property type="match status" value="1"/>
</dbReference>
<feature type="domain" description="TsaA-like" evidence="3">
    <location>
        <begin position="7"/>
        <end position="148"/>
    </location>
</feature>
<reference evidence="4 5" key="1">
    <citation type="submission" date="2023-10" db="EMBL/GenBank/DDBJ databases">
        <title>Psychrosphaera aquimaarina strain SW33 isolated from seawater.</title>
        <authorList>
            <person name="Bayburt H."/>
            <person name="Kim J.M."/>
            <person name="Choi B.J."/>
            <person name="Jeon C.O."/>
        </authorList>
    </citation>
    <scope>NUCLEOTIDE SEQUENCE [LARGE SCALE GENOMIC DNA]</scope>
    <source>
        <strain evidence="4 5">KCTC 52743</strain>
    </source>
</reference>
<evidence type="ECO:0000256" key="1">
    <source>
        <dbReference type="ARBA" id="ARBA00022691"/>
    </source>
</evidence>
<dbReference type="Gene3D" id="3.30.2310.10">
    <property type="entry name" value="YaeB-like"/>
    <property type="match status" value="1"/>
</dbReference>
<comment type="caution">
    <text evidence="4">The sequence shown here is derived from an EMBL/GenBank/DDBJ whole genome shotgun (WGS) entry which is preliminary data.</text>
</comment>
<dbReference type="InterPro" id="IPR023368">
    <property type="entry name" value="UPF0066_cons_site"/>
</dbReference>
<dbReference type="PANTHER" id="PTHR12818:SF0">
    <property type="entry name" value="TRNA (ADENINE(37)-N6)-METHYLTRANSFERASE"/>
    <property type="match status" value="1"/>
</dbReference>
<keyword evidence="5" id="KW-1185">Reference proteome</keyword>
<comment type="similarity">
    <text evidence="2">Belongs to the tRNA methyltransferase O family.</text>
</comment>
<sequence>MPHTYSLSPIGEIDSPFKEKFGIPRQPGLCNAALGSIKLYGDANNEMAVKDLTQHSHIWLLFLFHQNLEQGWKPSVRPPRLGGNQKTGVFATRSTFRPNGIGMSAVKLLGVRQSGQQWFVDVQGVDLLDGTPVVDIKPYIPYSDKIEQAHSDMADSAPTQSLNVVFCKQAQTQLNQYQKVTNNQYPHLEQLISQVLQQDPRPSYKQNKPDDKIYGIRLYDINIRWQVTNNRCDVLAIELDNEQTQEIKGK</sequence>
<dbReference type="PANTHER" id="PTHR12818">
    <property type="entry name" value="TRNA (ADENINE(37)-N6)-METHYLTRANSFERASE"/>
    <property type="match status" value="1"/>
</dbReference>
<protein>
    <submittedName>
        <fullName evidence="4">tRNA (N6-threonylcarbamoyladenosine(37)-N6)-methyltransferase TrmO</fullName>
    </submittedName>
</protein>
<keyword evidence="1" id="KW-0949">S-adenosyl-L-methionine</keyword>
<dbReference type="EMBL" id="JAWCUA010000007">
    <property type="protein sequence ID" value="MDU0113051.1"/>
    <property type="molecule type" value="Genomic_DNA"/>
</dbReference>